<sequence>MSRARQHGVDDEEEERADGARLTVHHGFGTRTASMRDGIAYANDHSLLYPVGKYVALYDTQSQFQSFVYEQPAAVHEVTAMAVSPNGKYLAVCEFYSAYGASKPSRSQLTIVFLPTRRSMRTLHHTSVEGAITCATFSHDSKFVACQLGAPEHACTVWHWEKAKIVGTSKSRTPVSRVRFNPEQPAILSLSPPMRIARLGDKGNFKEVEIPSMRKLGGSAVQEHVWLSGSRLVVLTADGLAHIFVSGEHHHALRWYHPPRPPVALDEGAGAAGGGGAAEGKDEDEELTSEPSVSARDDASSAGAPAEPTAALAQPSDVSQAHTVIAQAVVARAPSSAAASSSAAHARAAPPPCSVTCVCASVQGVLIGTSDGSTLVLVDEPTGSRLRFACAIRSDARSAAVVGIALSPSESECLLQFDDCQLGTLSLRAALRTLGLEGGTAAAGGASATATRAAGGRGAGAGGADGALDAPLRAPAEFAYELLFGSVPRGAINGLAAAVSKPIFATCCDDGSVRVHSYLAPRVTLIVHAAEEGAALSLALHPLGTQLALVRKDRVSLLEVGVDALWPSRELHVAHASCAAYSNGGGQLAMACGSVVLVYSVLSGALVAKLHGHMGAVNAIYWAPDDLTLASAGSDGMAYCWGLADGSRVEEHHVKGTSYSSVALVGAVRFGASAAGAAAAADDGDARARRKWPADARAHDGSGGALDLEPRARVSRGIVDPRARPALVAVGTDHRLRLVCAGEVTELVVAQTALTDAPSVDGDAPPAPVAGAPGGTVKYTCLAAMRAQPVVFAGTADGAIHVFGVEARERDGAGGVAPRAGRDARPERRADGGAPAVGSGHGGNARLSATLTVVSSGGARAGGLVAVLVPGPVGARAWQAHHGRVTRMAVTSDDSFLMSAGEDGSVFVFSLTLLACGLECSAQPVPLASLLLSDVVSIGRRSLEELRTQLAEAVLAASETGINMETAVARVESAWRERLELKESAHTAATSRLERQLGEAHAARLGEASAFAKRLSAQAQHADNQRRETASHLEGALKLEIEKATTLAAELEAERAASASRLATLLEQLSAERAAADAAAEAHAAELRRVQQAASQQLEVANVVADEASAMSEEEHDNEVARLRREAADEHRALQAEVSQLRVDRLVDRNQMAKRAAKVEALEEAAVQKAAALGAAKAKIEALERQLGAMHVAVEERERGLGERDRAYHELSETAVKLVNCRDMLDSRVKELEAGERASEQQRRELAGKADAMLAELKDEAKRRELAEKALAARQHAHDAAATQLRVASGRSASFEHRLFVLADGLGRVVSTSSRSWADVEALLKAHADAPAPTHPPHFEAMALRETQRQRSVAERDAQRLRARLTTTRAERNGALRAQRSDNADLLDDVNLLRRENHRLKRALDRAKAMVEQHLNSRGAGEIAIERASMLKTLGLSDADDDDDDGGGDDDDAAERAGARRSARSAARLTEQELELRALREQASFFLTQPTARSAPVGATLPDALHSSAARSATSNIGTRLGGGVLARGSMAQPAVKWERSGNAMLRKTVPLPPV</sequence>
<dbReference type="InterPro" id="IPR015943">
    <property type="entry name" value="WD40/YVTN_repeat-like_dom_sf"/>
</dbReference>
<dbReference type="InterPro" id="IPR036322">
    <property type="entry name" value="WD40_repeat_dom_sf"/>
</dbReference>
<feature type="region of interest" description="Disordered" evidence="3">
    <location>
        <begin position="1436"/>
        <end position="1467"/>
    </location>
</feature>
<dbReference type="OrthoDB" id="10251741at2759"/>
<name>A0A8J6C958_DIALT</name>
<feature type="region of interest" description="Disordered" evidence="3">
    <location>
        <begin position="811"/>
        <end position="843"/>
    </location>
</feature>
<dbReference type="PROSITE" id="PS50082">
    <property type="entry name" value="WD_REPEATS_2"/>
    <property type="match status" value="2"/>
</dbReference>
<dbReference type="EMBL" id="JAGTXO010000013">
    <property type="protein sequence ID" value="KAG8464244.1"/>
    <property type="molecule type" value="Genomic_DNA"/>
</dbReference>
<feature type="coiled-coil region" evidence="2">
    <location>
        <begin position="1113"/>
        <end position="1186"/>
    </location>
</feature>
<evidence type="ECO:0008006" key="6">
    <source>
        <dbReference type="Google" id="ProtNLM"/>
    </source>
</evidence>
<evidence type="ECO:0000313" key="5">
    <source>
        <dbReference type="Proteomes" id="UP000751190"/>
    </source>
</evidence>
<dbReference type="OMA" id="HASCAAY"/>
<evidence type="ECO:0000256" key="1">
    <source>
        <dbReference type="PROSITE-ProRule" id="PRU00221"/>
    </source>
</evidence>
<gene>
    <name evidence="4" type="ORF">KFE25_003307</name>
</gene>
<dbReference type="Pfam" id="PF00400">
    <property type="entry name" value="WD40"/>
    <property type="match status" value="2"/>
</dbReference>
<dbReference type="PANTHER" id="PTHR32215:SF0">
    <property type="entry name" value="CILIA- AND FLAGELLA-ASSOCIATED PROTEIN 57"/>
    <property type="match status" value="1"/>
</dbReference>
<keyword evidence="1" id="KW-0853">WD repeat</keyword>
<dbReference type="PROSITE" id="PS50294">
    <property type="entry name" value="WD_REPEATS_REGION"/>
    <property type="match status" value="1"/>
</dbReference>
<keyword evidence="2" id="KW-0175">Coiled coil</keyword>
<dbReference type="SUPFAM" id="SSF50998">
    <property type="entry name" value="Quinoprotein alcohol dehydrogenase-like"/>
    <property type="match status" value="1"/>
</dbReference>
<protein>
    <recommendedName>
        <fullName evidence="6">Cilia- and flagella-associated protein 57</fullName>
    </recommendedName>
</protein>
<dbReference type="InterPro" id="IPR052993">
    <property type="entry name" value="CFA-57"/>
</dbReference>
<feature type="repeat" description="WD" evidence="1">
    <location>
        <begin position="610"/>
        <end position="651"/>
    </location>
</feature>
<proteinExistence type="predicted"/>
<dbReference type="PANTHER" id="PTHR32215">
    <property type="entry name" value="CILIA- AND FLAGELLA-ASSOCIATED PROTEIN 57"/>
    <property type="match status" value="1"/>
</dbReference>
<organism evidence="4 5">
    <name type="scientific">Diacronema lutheri</name>
    <name type="common">Unicellular marine alga</name>
    <name type="synonym">Monochrysis lutheri</name>
    <dbReference type="NCBI Taxonomy" id="2081491"/>
    <lineage>
        <taxon>Eukaryota</taxon>
        <taxon>Haptista</taxon>
        <taxon>Haptophyta</taxon>
        <taxon>Pavlovophyceae</taxon>
        <taxon>Pavlovales</taxon>
        <taxon>Pavlovaceae</taxon>
        <taxon>Diacronema</taxon>
    </lineage>
</organism>
<evidence type="ECO:0000313" key="4">
    <source>
        <dbReference type="EMBL" id="KAG8464244.1"/>
    </source>
</evidence>
<dbReference type="InterPro" id="IPR011047">
    <property type="entry name" value="Quinoprotein_ADH-like_sf"/>
</dbReference>
<dbReference type="Gene3D" id="2.130.10.10">
    <property type="entry name" value="YVTN repeat-like/Quinoprotein amine dehydrogenase"/>
    <property type="match status" value="2"/>
</dbReference>
<feature type="compositionally biased region" description="Low complexity" evidence="3">
    <location>
        <begin position="300"/>
        <end position="313"/>
    </location>
</feature>
<feature type="coiled-coil region" evidence="2">
    <location>
        <begin position="1034"/>
        <end position="1086"/>
    </location>
</feature>
<feature type="compositionally biased region" description="Basic and acidic residues" evidence="3">
    <location>
        <begin position="820"/>
        <end position="831"/>
    </location>
</feature>
<dbReference type="SUPFAM" id="SSF50978">
    <property type="entry name" value="WD40 repeat-like"/>
    <property type="match status" value="1"/>
</dbReference>
<feature type="region of interest" description="Disordered" evidence="3">
    <location>
        <begin position="264"/>
        <end position="317"/>
    </location>
</feature>
<evidence type="ECO:0000256" key="2">
    <source>
        <dbReference type="SAM" id="Coils"/>
    </source>
</evidence>
<accession>A0A8J6C958</accession>
<keyword evidence="5" id="KW-1185">Reference proteome</keyword>
<dbReference type="InterPro" id="IPR001680">
    <property type="entry name" value="WD40_rpt"/>
</dbReference>
<feature type="compositionally biased region" description="Acidic residues" evidence="3">
    <location>
        <begin position="1438"/>
        <end position="1453"/>
    </location>
</feature>
<evidence type="ECO:0000256" key="3">
    <source>
        <dbReference type="SAM" id="MobiDB-lite"/>
    </source>
</evidence>
<dbReference type="Proteomes" id="UP000751190">
    <property type="component" value="Unassembled WGS sequence"/>
</dbReference>
<feature type="region of interest" description="Disordered" evidence="3">
    <location>
        <begin position="1"/>
        <end position="21"/>
    </location>
</feature>
<dbReference type="SMART" id="SM00320">
    <property type="entry name" value="WD40"/>
    <property type="match status" value="4"/>
</dbReference>
<feature type="coiled-coil region" evidence="2">
    <location>
        <begin position="1344"/>
        <end position="1417"/>
    </location>
</feature>
<reference evidence="4" key="1">
    <citation type="submission" date="2021-05" db="EMBL/GenBank/DDBJ databases">
        <title>The genome of the haptophyte Pavlova lutheri (Diacronema luteri, Pavlovales) - a model for lipid biosynthesis in eukaryotic algae.</title>
        <authorList>
            <person name="Hulatt C.J."/>
            <person name="Posewitz M.C."/>
        </authorList>
    </citation>
    <scope>NUCLEOTIDE SEQUENCE</scope>
    <source>
        <strain evidence="4">NIVA-4/92</strain>
    </source>
</reference>
<comment type="caution">
    <text evidence="4">The sequence shown here is derived from an EMBL/GenBank/DDBJ whole genome shotgun (WGS) entry which is preliminary data.</text>
</comment>
<feature type="repeat" description="WD" evidence="1">
    <location>
        <begin position="878"/>
        <end position="911"/>
    </location>
</feature>